<evidence type="ECO:0000313" key="3">
    <source>
        <dbReference type="Proteomes" id="UP000003094"/>
    </source>
</evidence>
<feature type="transmembrane region" description="Helical" evidence="1">
    <location>
        <begin position="12"/>
        <end position="31"/>
    </location>
</feature>
<comment type="caution">
    <text evidence="2">The sequence shown here is derived from an EMBL/GenBank/DDBJ whole genome shotgun (WGS) entry which is preliminary data.</text>
</comment>
<keyword evidence="1" id="KW-0812">Transmembrane</keyword>
<accession>A0A2R9SU68</accession>
<keyword evidence="1" id="KW-0472">Membrane</keyword>
<feature type="transmembrane region" description="Helical" evidence="1">
    <location>
        <begin position="126"/>
        <end position="150"/>
    </location>
</feature>
<dbReference type="EMBL" id="ADHJ01000024">
    <property type="protein sequence ID" value="EFU40945.1"/>
    <property type="molecule type" value="Genomic_DNA"/>
</dbReference>
<dbReference type="InterPro" id="IPR021529">
    <property type="entry name" value="DUF2798"/>
</dbReference>
<sequence length="165" mass="18534">MKLPVTKKEHFYFGLMMCIGMVIMMTSYNVITNGLIGEVSFIAIISQFVLGFIIAFLLELFIVGPTAQRIVFSITRHKSGKMITILAMSFCMVTGMVFFMSMYGLVSAYLSHHLAGEPLLGSYFAIFLKNFVFAFPLQLLIMGPLVRFLFGKIKTSRLKQSLTTV</sequence>
<organism evidence="2 3">
    <name type="scientific">Paenibacillus vortex V453</name>
    <dbReference type="NCBI Taxonomy" id="715225"/>
    <lineage>
        <taxon>Bacteria</taxon>
        <taxon>Bacillati</taxon>
        <taxon>Bacillota</taxon>
        <taxon>Bacilli</taxon>
        <taxon>Bacillales</taxon>
        <taxon>Paenibacillaceae</taxon>
        <taxon>Paenibacillus</taxon>
    </lineage>
</organism>
<evidence type="ECO:0000256" key="1">
    <source>
        <dbReference type="SAM" id="Phobius"/>
    </source>
</evidence>
<protein>
    <recommendedName>
        <fullName evidence="4">DUF2798 domain-containing protein</fullName>
    </recommendedName>
</protein>
<gene>
    <name evidence="2" type="ORF">PVOR_16469</name>
</gene>
<feature type="transmembrane region" description="Helical" evidence="1">
    <location>
        <begin position="43"/>
        <end position="62"/>
    </location>
</feature>
<evidence type="ECO:0000313" key="2">
    <source>
        <dbReference type="EMBL" id="EFU40945.1"/>
    </source>
</evidence>
<dbReference type="Pfam" id="PF11391">
    <property type="entry name" value="DUF2798"/>
    <property type="match status" value="2"/>
</dbReference>
<evidence type="ECO:0008006" key="4">
    <source>
        <dbReference type="Google" id="ProtNLM"/>
    </source>
</evidence>
<reference evidence="2 3" key="1">
    <citation type="journal article" date="2010" name="BMC Genomics">
        <title>Genome sequence of the pattern forming Paenibacillus vortex bacterium reveals potential for thriving in complex environments.</title>
        <authorList>
            <person name="Sirota-Madi A."/>
            <person name="Olender T."/>
            <person name="Helman Y."/>
            <person name="Ingham C."/>
            <person name="Brainis I."/>
            <person name="Roth D."/>
            <person name="Hagi E."/>
            <person name="Brodsky L."/>
            <person name="Leshkowitz D."/>
            <person name="Galatenko V."/>
            <person name="Nikolaev V."/>
            <person name="Mugasimangalam R.C."/>
            <person name="Bransburg-Zabary S."/>
            <person name="Gutnick D.L."/>
            <person name="Lancet D."/>
            <person name="Ben-Jacob E."/>
        </authorList>
    </citation>
    <scope>NUCLEOTIDE SEQUENCE [LARGE SCALE GENOMIC DNA]</scope>
    <source>
        <strain evidence="2 3">V453</strain>
    </source>
</reference>
<name>A0A2R9SU68_9BACL</name>
<dbReference type="AlphaFoldDB" id="A0A2R9SU68"/>
<proteinExistence type="predicted"/>
<dbReference type="KEGG" id="pvo:PVOR_16469"/>
<keyword evidence="1" id="KW-1133">Transmembrane helix</keyword>
<feature type="transmembrane region" description="Helical" evidence="1">
    <location>
        <begin position="83"/>
        <end position="106"/>
    </location>
</feature>
<dbReference type="Proteomes" id="UP000003094">
    <property type="component" value="Unassembled WGS sequence"/>
</dbReference>
<keyword evidence="3" id="KW-1185">Reference proteome</keyword>